<gene>
    <name evidence="2" type="ORF">EVAR_94219_1</name>
</gene>
<feature type="region of interest" description="Disordered" evidence="1">
    <location>
        <begin position="49"/>
        <end position="71"/>
    </location>
</feature>
<name>A0A4C1UN25_EUMVA</name>
<dbReference type="Proteomes" id="UP000299102">
    <property type="component" value="Unassembled WGS sequence"/>
</dbReference>
<protein>
    <submittedName>
        <fullName evidence="2">Uncharacterized protein</fullName>
    </submittedName>
</protein>
<accession>A0A4C1UN25</accession>
<evidence type="ECO:0000256" key="1">
    <source>
        <dbReference type="SAM" id="MobiDB-lite"/>
    </source>
</evidence>
<keyword evidence="3" id="KW-1185">Reference proteome</keyword>
<dbReference type="OrthoDB" id="7380014at2759"/>
<dbReference type="AlphaFoldDB" id="A0A4C1UN25"/>
<organism evidence="2 3">
    <name type="scientific">Eumeta variegata</name>
    <name type="common">Bagworm moth</name>
    <name type="synonym">Eumeta japonica</name>
    <dbReference type="NCBI Taxonomy" id="151549"/>
    <lineage>
        <taxon>Eukaryota</taxon>
        <taxon>Metazoa</taxon>
        <taxon>Ecdysozoa</taxon>
        <taxon>Arthropoda</taxon>
        <taxon>Hexapoda</taxon>
        <taxon>Insecta</taxon>
        <taxon>Pterygota</taxon>
        <taxon>Neoptera</taxon>
        <taxon>Endopterygota</taxon>
        <taxon>Lepidoptera</taxon>
        <taxon>Glossata</taxon>
        <taxon>Ditrysia</taxon>
        <taxon>Tineoidea</taxon>
        <taxon>Psychidae</taxon>
        <taxon>Oiketicinae</taxon>
        <taxon>Eumeta</taxon>
    </lineage>
</organism>
<dbReference type="EMBL" id="BGZK01000199">
    <property type="protein sequence ID" value="GBP27815.1"/>
    <property type="molecule type" value="Genomic_DNA"/>
</dbReference>
<evidence type="ECO:0000313" key="2">
    <source>
        <dbReference type="EMBL" id="GBP27815.1"/>
    </source>
</evidence>
<evidence type="ECO:0000313" key="3">
    <source>
        <dbReference type="Proteomes" id="UP000299102"/>
    </source>
</evidence>
<proteinExistence type="predicted"/>
<sequence>MCRRPCPQPQDVKLLLEGWREFSKIHTDTASRGFFIAIDIAERSVRRRRAGPGGAAAGARPSAAPPRSGPLGAVRRLTQCRSIDGVKCSAAAHMDEVRLPDWPEPGPNVWLPAYGFHHDIMDKEDYFNANGRVSAQNTGYWLQLSAYDVIREREIVAHALSDKYAGRITLKDKKPLSQPWDIVLRAPNDPTMYAAHLFHFERERCPITGARGAVGRRVP</sequence>
<comment type="caution">
    <text evidence="2">The sequence shown here is derived from an EMBL/GenBank/DDBJ whole genome shotgun (WGS) entry which is preliminary data.</text>
</comment>
<reference evidence="2 3" key="1">
    <citation type="journal article" date="2019" name="Commun. Biol.">
        <title>The bagworm genome reveals a unique fibroin gene that provides high tensile strength.</title>
        <authorList>
            <person name="Kono N."/>
            <person name="Nakamura H."/>
            <person name="Ohtoshi R."/>
            <person name="Tomita M."/>
            <person name="Numata K."/>
            <person name="Arakawa K."/>
        </authorList>
    </citation>
    <scope>NUCLEOTIDE SEQUENCE [LARGE SCALE GENOMIC DNA]</scope>
</reference>